<evidence type="ECO:0000313" key="1">
    <source>
        <dbReference type="EMBL" id="MCG4745881.1"/>
    </source>
</evidence>
<dbReference type="Gene3D" id="3.10.450.40">
    <property type="match status" value="1"/>
</dbReference>
<accession>A0AAW5BNS1</accession>
<sequence>MIINETDIMMDLTGQPIPLASGAESLVTGLDCLIQDIRNEAVTTEGECFYDTSYGWSLLDFAHREYDELEKIGLQNRIKEKLAKRKEINQRSICITITQLPDDIIGIHLEFKIKNSDIPYLMDLSMDGAEVTVL</sequence>
<dbReference type="Proteomes" id="UP001299608">
    <property type="component" value="Unassembled WGS sequence"/>
</dbReference>
<evidence type="ECO:0000313" key="2">
    <source>
        <dbReference type="Proteomes" id="UP001299608"/>
    </source>
</evidence>
<name>A0AAW5BNS1_9FIRM</name>
<reference evidence="1" key="1">
    <citation type="submission" date="2022-01" db="EMBL/GenBank/DDBJ databases">
        <title>Collection of gut derived symbiotic bacterial strains cultured from healthy donors.</title>
        <authorList>
            <person name="Lin H."/>
            <person name="Kohout C."/>
            <person name="Waligurski E."/>
            <person name="Pamer E.G."/>
        </authorList>
    </citation>
    <scope>NUCLEOTIDE SEQUENCE</scope>
    <source>
        <strain evidence="1">DFI.6.55</strain>
    </source>
</reference>
<organism evidence="1 2">
    <name type="scientific">Enterocloster aldenensis</name>
    <dbReference type="NCBI Taxonomy" id="358742"/>
    <lineage>
        <taxon>Bacteria</taxon>
        <taxon>Bacillati</taxon>
        <taxon>Bacillota</taxon>
        <taxon>Clostridia</taxon>
        <taxon>Lachnospirales</taxon>
        <taxon>Lachnospiraceae</taxon>
        <taxon>Enterocloster</taxon>
    </lineage>
</organism>
<gene>
    <name evidence="1" type="ORF">L0N08_10700</name>
</gene>
<dbReference type="EMBL" id="JAKNGE010000011">
    <property type="protein sequence ID" value="MCG4745881.1"/>
    <property type="molecule type" value="Genomic_DNA"/>
</dbReference>
<comment type="caution">
    <text evidence="1">The sequence shown here is derived from an EMBL/GenBank/DDBJ whole genome shotgun (WGS) entry which is preliminary data.</text>
</comment>
<dbReference type="SUPFAM" id="SSF160719">
    <property type="entry name" value="gpW/gp25-like"/>
    <property type="match status" value="1"/>
</dbReference>
<dbReference type="RefSeq" id="WP_238053574.1">
    <property type="nucleotide sequence ID" value="NZ_JAKNGE010000011.1"/>
</dbReference>
<dbReference type="AlphaFoldDB" id="A0AAW5BNS1"/>
<protein>
    <recommendedName>
        <fullName evidence="3">DUF2634 domain-containing protein</fullName>
    </recommendedName>
</protein>
<evidence type="ECO:0008006" key="3">
    <source>
        <dbReference type="Google" id="ProtNLM"/>
    </source>
</evidence>
<proteinExistence type="predicted"/>